<keyword evidence="8" id="KW-0408">Iron</keyword>
<evidence type="ECO:0000313" key="15">
    <source>
        <dbReference type="EMBL" id="CAK1601116.1"/>
    </source>
</evidence>
<dbReference type="GO" id="GO:0005506">
    <property type="term" value="F:iron ion binding"/>
    <property type="evidence" value="ECO:0007669"/>
    <property type="project" value="TreeGrafter"/>
</dbReference>
<dbReference type="CDD" id="cd03505">
    <property type="entry name" value="Delta9-FADS-like"/>
    <property type="match status" value="1"/>
</dbReference>
<dbReference type="PANTHER" id="PTHR11351">
    <property type="entry name" value="ACYL-COA DESATURASE"/>
    <property type="match status" value="1"/>
</dbReference>
<evidence type="ECO:0000256" key="12">
    <source>
        <dbReference type="RuleBase" id="RU000581"/>
    </source>
</evidence>
<feature type="domain" description="Fatty acid desaturase" evidence="14">
    <location>
        <begin position="104"/>
        <end position="312"/>
    </location>
</feature>
<name>A0AAV1M0I5_9NEOP</name>
<comment type="cofactor">
    <cofactor evidence="12">
        <name>Fe(2+)</name>
        <dbReference type="ChEBI" id="CHEBI:29033"/>
    </cofactor>
</comment>
<keyword evidence="7 12" id="KW-0560">Oxidoreductase</keyword>
<dbReference type="Proteomes" id="UP001314205">
    <property type="component" value="Unassembled WGS sequence"/>
</dbReference>
<organism evidence="15 16">
    <name type="scientific">Parnassius mnemosyne</name>
    <name type="common">clouded apollo</name>
    <dbReference type="NCBI Taxonomy" id="213953"/>
    <lineage>
        <taxon>Eukaryota</taxon>
        <taxon>Metazoa</taxon>
        <taxon>Ecdysozoa</taxon>
        <taxon>Arthropoda</taxon>
        <taxon>Hexapoda</taxon>
        <taxon>Insecta</taxon>
        <taxon>Pterygota</taxon>
        <taxon>Neoptera</taxon>
        <taxon>Endopterygota</taxon>
        <taxon>Lepidoptera</taxon>
        <taxon>Glossata</taxon>
        <taxon>Ditrysia</taxon>
        <taxon>Papilionoidea</taxon>
        <taxon>Papilionidae</taxon>
        <taxon>Parnassiinae</taxon>
        <taxon>Parnassini</taxon>
        <taxon>Parnassius</taxon>
        <taxon>Driopa</taxon>
    </lineage>
</organism>
<dbReference type="InterPro" id="IPR005804">
    <property type="entry name" value="FA_desaturase_dom"/>
</dbReference>
<keyword evidence="16" id="KW-1185">Reference proteome</keyword>
<reference evidence="15 16" key="1">
    <citation type="submission" date="2023-11" db="EMBL/GenBank/DDBJ databases">
        <authorList>
            <person name="Hedman E."/>
            <person name="Englund M."/>
            <person name="Stromberg M."/>
            <person name="Nyberg Akerstrom W."/>
            <person name="Nylinder S."/>
            <person name="Jareborg N."/>
            <person name="Kallberg Y."/>
            <person name="Kronander E."/>
        </authorList>
    </citation>
    <scope>NUCLEOTIDE SEQUENCE [LARGE SCALE GENOMIC DNA]</scope>
</reference>
<accession>A0AAV1M0I5</accession>
<dbReference type="GO" id="GO:0006636">
    <property type="term" value="P:unsaturated fatty acid biosynthetic process"/>
    <property type="evidence" value="ECO:0007669"/>
    <property type="project" value="TreeGrafter"/>
</dbReference>
<evidence type="ECO:0000259" key="14">
    <source>
        <dbReference type="Pfam" id="PF00487"/>
    </source>
</evidence>
<comment type="subcellular location">
    <subcellularLocation>
        <location evidence="1">Membrane</location>
        <topology evidence="1">Multi-pass membrane protein</topology>
    </subcellularLocation>
</comment>
<evidence type="ECO:0000256" key="6">
    <source>
        <dbReference type="ARBA" id="ARBA00022989"/>
    </source>
</evidence>
<comment type="domain">
    <text evidence="12">The histidine box domains are involved in binding the catalytic metal ions.</text>
</comment>
<evidence type="ECO:0000256" key="11">
    <source>
        <dbReference type="ARBA" id="ARBA00023160"/>
    </source>
</evidence>
<dbReference type="EMBL" id="CAVLGL010000126">
    <property type="protein sequence ID" value="CAK1601116.1"/>
    <property type="molecule type" value="Genomic_DNA"/>
</dbReference>
<dbReference type="Pfam" id="PF00487">
    <property type="entry name" value="FA_desaturase"/>
    <property type="match status" value="1"/>
</dbReference>
<evidence type="ECO:0000313" key="16">
    <source>
        <dbReference type="Proteomes" id="UP001314205"/>
    </source>
</evidence>
<keyword evidence="3 12" id="KW-0444">Lipid biosynthesis</keyword>
<dbReference type="GO" id="GO:0004768">
    <property type="term" value="F:stearoyl-CoA 9-desaturase activity"/>
    <property type="evidence" value="ECO:0007669"/>
    <property type="project" value="TreeGrafter"/>
</dbReference>
<keyword evidence="5" id="KW-0276">Fatty acid metabolism</keyword>
<evidence type="ECO:0000256" key="13">
    <source>
        <dbReference type="SAM" id="Phobius"/>
    </source>
</evidence>
<evidence type="ECO:0000256" key="3">
    <source>
        <dbReference type="ARBA" id="ARBA00022516"/>
    </source>
</evidence>
<sequence length="362" mass="42258">MAASTVTETSVIEKQVCDNRFRKKYELKRRTLCGDRFNNNTKDSCVYEETRPKEPKFLAPLREWEKKMGFVTAIRWTSVIPIVSYHIITILAVIYYISRGLIPKWQTFVFGYMMGQVAGFGVTAGVHRYWTHRSYKATLPLRIILIICYSVAGQNNIYNWVRDHRVHHKFSETSADPHDARRGFFFSHVGWLMMKKHPDVIREGSKTDMSDIANDRLVQFHTKYFNLFKIFFCFLLPTLVPVYVWEDNWESAILSQPLLRYVLSLNFTWSVNSFAHIWGNKPYDRHIMPAENWGVSAVAMGEGWHNYHHTFPWDYKASELAYVNNITTTILNLFAKIGWAYDMKQASPSLIKSVIENRGVIG</sequence>
<comment type="similarity">
    <text evidence="2 12">Belongs to the fatty acid desaturase type 1 family.</text>
</comment>
<feature type="transmembrane region" description="Helical" evidence="13">
    <location>
        <begin position="109"/>
        <end position="130"/>
    </location>
</feature>
<dbReference type="PANTHER" id="PTHR11351:SF21">
    <property type="entry name" value="GH07782P"/>
    <property type="match status" value="1"/>
</dbReference>
<keyword evidence="9" id="KW-0443">Lipid metabolism</keyword>
<feature type="transmembrane region" description="Helical" evidence="13">
    <location>
        <begin position="73"/>
        <end position="97"/>
    </location>
</feature>
<feature type="transmembrane region" description="Helical" evidence="13">
    <location>
        <begin position="258"/>
        <end position="278"/>
    </location>
</feature>
<protein>
    <recommendedName>
        <fullName evidence="14">Fatty acid desaturase domain-containing protein</fullName>
    </recommendedName>
</protein>
<proteinExistence type="inferred from homology"/>
<comment type="caution">
    <text evidence="15">The sequence shown here is derived from an EMBL/GenBank/DDBJ whole genome shotgun (WGS) entry which is preliminary data.</text>
</comment>
<evidence type="ECO:0000256" key="2">
    <source>
        <dbReference type="ARBA" id="ARBA00009295"/>
    </source>
</evidence>
<dbReference type="AlphaFoldDB" id="A0AAV1M0I5"/>
<evidence type="ECO:0000256" key="5">
    <source>
        <dbReference type="ARBA" id="ARBA00022832"/>
    </source>
</evidence>
<evidence type="ECO:0000256" key="9">
    <source>
        <dbReference type="ARBA" id="ARBA00023098"/>
    </source>
</evidence>
<keyword evidence="6 13" id="KW-1133">Transmembrane helix</keyword>
<evidence type="ECO:0000256" key="8">
    <source>
        <dbReference type="ARBA" id="ARBA00023004"/>
    </source>
</evidence>
<evidence type="ECO:0000256" key="10">
    <source>
        <dbReference type="ARBA" id="ARBA00023136"/>
    </source>
</evidence>
<evidence type="ECO:0000256" key="7">
    <source>
        <dbReference type="ARBA" id="ARBA00023002"/>
    </source>
</evidence>
<feature type="transmembrane region" description="Helical" evidence="13">
    <location>
        <begin position="224"/>
        <end position="246"/>
    </location>
</feature>
<keyword evidence="11 12" id="KW-0275">Fatty acid biosynthesis</keyword>
<dbReference type="InterPro" id="IPR015876">
    <property type="entry name" value="Acyl-CoA_DS"/>
</dbReference>
<evidence type="ECO:0000256" key="1">
    <source>
        <dbReference type="ARBA" id="ARBA00004141"/>
    </source>
</evidence>
<gene>
    <name evidence="15" type="ORF">PARMNEM_LOCUS19791</name>
</gene>
<keyword evidence="4 12" id="KW-0812">Transmembrane</keyword>
<dbReference type="GO" id="GO:0005789">
    <property type="term" value="C:endoplasmic reticulum membrane"/>
    <property type="evidence" value="ECO:0007669"/>
    <property type="project" value="TreeGrafter"/>
</dbReference>
<dbReference type="PRINTS" id="PR00075">
    <property type="entry name" value="FACDDSATRASE"/>
</dbReference>
<evidence type="ECO:0000256" key="4">
    <source>
        <dbReference type="ARBA" id="ARBA00022692"/>
    </source>
</evidence>
<keyword evidence="10 13" id="KW-0472">Membrane</keyword>